<dbReference type="GO" id="GO:0015628">
    <property type="term" value="P:protein secretion by the type II secretion system"/>
    <property type="evidence" value="ECO:0007669"/>
    <property type="project" value="InterPro"/>
</dbReference>
<protein>
    <recommendedName>
        <fullName evidence="2">Type II secretion system protein H</fullName>
    </recommendedName>
    <alternativeName>
        <fullName evidence="10">General secretion pathway protein H</fullName>
    </alternativeName>
</protein>
<dbReference type="Pfam" id="PF12019">
    <property type="entry name" value="GspH"/>
    <property type="match status" value="1"/>
</dbReference>
<keyword evidence="7 11" id="KW-1133">Transmembrane helix</keyword>
<sequence length="171" mass="17990">MRGRSRSAGFTIIELMITLAVLAIILTIGIPSFRTLIENNRVTSQANTLLSAVNLARTEAIKRGTEVTLLAEAGGFANGYCVTVGNYANCGAAEAGNDVIRSFEEPGALILRDGGLTNVSFDGRGFRSAPGAGVNVQIEFQPLSCTLGDQRLRQLNVARAGRASVTQGNCT</sequence>
<keyword evidence="4" id="KW-0488">Methylation</keyword>
<evidence type="ECO:0000259" key="12">
    <source>
        <dbReference type="Pfam" id="PF12019"/>
    </source>
</evidence>
<dbReference type="Gene3D" id="3.55.40.10">
    <property type="entry name" value="minor pseudopilin epsh domain"/>
    <property type="match status" value="1"/>
</dbReference>
<evidence type="ECO:0000256" key="8">
    <source>
        <dbReference type="ARBA" id="ARBA00023136"/>
    </source>
</evidence>
<evidence type="ECO:0000256" key="6">
    <source>
        <dbReference type="ARBA" id="ARBA00022692"/>
    </source>
</evidence>
<dbReference type="Pfam" id="PF07963">
    <property type="entry name" value="N_methyl"/>
    <property type="match status" value="1"/>
</dbReference>
<accession>A0A1I0GR30</accession>
<evidence type="ECO:0000313" key="14">
    <source>
        <dbReference type="Proteomes" id="UP000198762"/>
    </source>
</evidence>
<keyword evidence="3" id="KW-1003">Cell membrane</keyword>
<dbReference type="GO" id="GO:0005886">
    <property type="term" value="C:plasma membrane"/>
    <property type="evidence" value="ECO:0007669"/>
    <property type="project" value="UniProtKB-SubCell"/>
</dbReference>
<evidence type="ECO:0000256" key="11">
    <source>
        <dbReference type="SAM" id="Phobius"/>
    </source>
</evidence>
<gene>
    <name evidence="13" type="ORF">SAMN04487962_1206</name>
</gene>
<organism evidence="13 14">
    <name type="scientific">Marinobacter segnicrescens</name>
    <dbReference type="NCBI Taxonomy" id="430453"/>
    <lineage>
        <taxon>Bacteria</taxon>
        <taxon>Pseudomonadati</taxon>
        <taxon>Pseudomonadota</taxon>
        <taxon>Gammaproteobacteria</taxon>
        <taxon>Pseudomonadales</taxon>
        <taxon>Marinobacteraceae</taxon>
        <taxon>Marinobacter</taxon>
    </lineage>
</organism>
<keyword evidence="5" id="KW-0997">Cell inner membrane</keyword>
<dbReference type="EMBL" id="FOHZ01000020">
    <property type="protein sequence ID" value="SET73573.1"/>
    <property type="molecule type" value="Genomic_DNA"/>
</dbReference>
<keyword evidence="14" id="KW-1185">Reference proteome</keyword>
<proteinExistence type="inferred from homology"/>
<feature type="domain" description="General secretion pathway GspH" evidence="12">
    <location>
        <begin position="45"/>
        <end position="161"/>
    </location>
</feature>
<dbReference type="InterPro" id="IPR022346">
    <property type="entry name" value="T2SS_GspH"/>
</dbReference>
<evidence type="ECO:0000313" key="13">
    <source>
        <dbReference type="EMBL" id="SET73573.1"/>
    </source>
</evidence>
<evidence type="ECO:0000256" key="3">
    <source>
        <dbReference type="ARBA" id="ARBA00022475"/>
    </source>
</evidence>
<reference evidence="14" key="1">
    <citation type="submission" date="2016-10" db="EMBL/GenBank/DDBJ databases">
        <authorList>
            <person name="Varghese N."/>
            <person name="Submissions S."/>
        </authorList>
    </citation>
    <scope>NUCLEOTIDE SEQUENCE [LARGE SCALE GENOMIC DNA]</scope>
    <source>
        <strain evidence="14">CGMCC 1.6489</strain>
    </source>
</reference>
<evidence type="ECO:0000256" key="9">
    <source>
        <dbReference type="ARBA" id="ARBA00025772"/>
    </source>
</evidence>
<evidence type="ECO:0000256" key="1">
    <source>
        <dbReference type="ARBA" id="ARBA00004377"/>
    </source>
</evidence>
<dbReference type="GO" id="GO:0015627">
    <property type="term" value="C:type II protein secretion system complex"/>
    <property type="evidence" value="ECO:0007669"/>
    <property type="project" value="InterPro"/>
</dbReference>
<dbReference type="STRING" id="430453.SAMN04487962_1206"/>
<dbReference type="NCBIfam" id="TIGR02532">
    <property type="entry name" value="IV_pilin_GFxxxE"/>
    <property type="match status" value="1"/>
</dbReference>
<evidence type="ECO:0000256" key="2">
    <source>
        <dbReference type="ARBA" id="ARBA00021549"/>
    </source>
</evidence>
<dbReference type="AlphaFoldDB" id="A0A1I0GR30"/>
<keyword evidence="8 11" id="KW-0472">Membrane</keyword>
<dbReference type="RefSeq" id="WP_091853999.1">
    <property type="nucleotide sequence ID" value="NZ_FOHZ01000020.1"/>
</dbReference>
<comment type="similarity">
    <text evidence="9">Belongs to the GSP H family.</text>
</comment>
<evidence type="ECO:0000256" key="5">
    <source>
        <dbReference type="ARBA" id="ARBA00022519"/>
    </source>
</evidence>
<dbReference type="Proteomes" id="UP000198762">
    <property type="component" value="Unassembled WGS sequence"/>
</dbReference>
<feature type="transmembrane region" description="Helical" evidence="11">
    <location>
        <begin position="12"/>
        <end position="33"/>
    </location>
</feature>
<dbReference type="OrthoDB" id="5705058at2"/>
<comment type="subcellular location">
    <subcellularLocation>
        <location evidence="1">Cell inner membrane</location>
        <topology evidence="1">Single-pass membrane protein</topology>
    </subcellularLocation>
</comment>
<dbReference type="SUPFAM" id="SSF54523">
    <property type="entry name" value="Pili subunits"/>
    <property type="match status" value="1"/>
</dbReference>
<evidence type="ECO:0000256" key="10">
    <source>
        <dbReference type="ARBA" id="ARBA00030775"/>
    </source>
</evidence>
<keyword evidence="6 11" id="KW-0812">Transmembrane</keyword>
<dbReference type="InterPro" id="IPR012902">
    <property type="entry name" value="N_methyl_site"/>
</dbReference>
<evidence type="ECO:0000256" key="7">
    <source>
        <dbReference type="ARBA" id="ARBA00022989"/>
    </source>
</evidence>
<name>A0A1I0GR30_9GAMM</name>
<dbReference type="InterPro" id="IPR045584">
    <property type="entry name" value="Pilin-like"/>
</dbReference>
<evidence type="ECO:0000256" key="4">
    <source>
        <dbReference type="ARBA" id="ARBA00022481"/>
    </source>
</evidence>